<name>A0A4Q9LNK0_9MICR</name>
<dbReference type="VEuPathDB" id="MicrosporidiaDB:CWI36_0063p0010"/>
<gene>
    <name evidence="1" type="ORF">CWI36_0063p0010</name>
</gene>
<sequence>MLHSLYNDSKNSLKENYISLYFWFNTNYAPLSDILWTCMMCENLKLSKLV</sequence>
<dbReference type="Proteomes" id="UP000291404">
    <property type="component" value="Unassembled WGS sequence"/>
</dbReference>
<proteinExistence type="predicted"/>
<evidence type="ECO:0000313" key="1">
    <source>
        <dbReference type="EMBL" id="TBU09095.1"/>
    </source>
</evidence>
<dbReference type="EMBL" id="PITI01000063">
    <property type="protein sequence ID" value="TBU09095.1"/>
    <property type="molecule type" value="Genomic_DNA"/>
</dbReference>
<dbReference type="AlphaFoldDB" id="A0A4Q9LNK0"/>
<evidence type="ECO:0000313" key="2">
    <source>
        <dbReference type="Proteomes" id="UP000291404"/>
    </source>
</evidence>
<comment type="caution">
    <text evidence="1">The sequence shown here is derived from an EMBL/GenBank/DDBJ whole genome shotgun (WGS) entry which is preliminary data.</text>
</comment>
<reference evidence="1 2" key="1">
    <citation type="submission" date="2017-12" db="EMBL/GenBank/DDBJ databases">
        <authorList>
            <person name="Pombert J.-F."/>
            <person name="Haag K.L."/>
            <person name="Ebert D."/>
        </authorList>
    </citation>
    <scope>NUCLEOTIDE SEQUENCE [LARGE SCALE GENOMIC DNA]</scope>
    <source>
        <strain evidence="1">BE-OM-2</strain>
    </source>
</reference>
<keyword evidence="2" id="KW-1185">Reference proteome</keyword>
<organism evidence="1 2">
    <name type="scientific">Hamiltosporidium magnivora</name>
    <dbReference type="NCBI Taxonomy" id="148818"/>
    <lineage>
        <taxon>Eukaryota</taxon>
        <taxon>Fungi</taxon>
        <taxon>Fungi incertae sedis</taxon>
        <taxon>Microsporidia</taxon>
        <taxon>Dubosqiidae</taxon>
        <taxon>Hamiltosporidium</taxon>
    </lineage>
</organism>
<accession>A0A4Q9LNK0</accession>
<protein>
    <submittedName>
        <fullName evidence="1">Uncharacterized protein</fullName>
    </submittedName>
</protein>